<keyword evidence="3" id="KW-1185">Reference proteome</keyword>
<protein>
    <submittedName>
        <fullName evidence="2">Uncharacterized protein</fullName>
    </submittedName>
</protein>
<proteinExistence type="predicted"/>
<name>A0A1L6MWX0_9BACT</name>
<sequence>MQCTHEELPGSFPPEVTASFPLPSAAPPSNSLPDSSSPLSQASRVNSFSSRRKTTVGSSAPAPIAAHPPCEKPTESSLKEKADALWQAIVQEQPQKGMLFFFPLSAYEQVKAVSNPKADWKYRLISNYNRDIHELHQRFSTQSPHARFVRLEVLQGSMRWVNPEKEWNKLGYCQILGARLHYQLTEGASTKRPIMIPVRSLIAWKGEWFIVHLNRFK</sequence>
<reference evidence="2 3" key="1">
    <citation type="submission" date="2016-08" db="EMBL/GenBank/DDBJ databases">
        <title>Identification and validation of antigenic proteins from Pajaroellobacter abortibovis using de-novo genome sequence assembly and reverse vaccinology.</title>
        <authorList>
            <person name="Welly B.T."/>
            <person name="Miller M.R."/>
            <person name="Stott J.L."/>
            <person name="Blanchard M.T."/>
            <person name="Islas-Trejo A.D."/>
            <person name="O'Rourke S.M."/>
            <person name="Young A.E."/>
            <person name="Medrano J.F."/>
            <person name="Van Eenennaam A.L."/>
        </authorList>
    </citation>
    <scope>NUCLEOTIDE SEQUENCE [LARGE SCALE GENOMIC DNA]</scope>
    <source>
        <strain evidence="2 3">BTF92-0548A/99-0131</strain>
    </source>
</reference>
<dbReference type="Proteomes" id="UP000185544">
    <property type="component" value="Chromosome"/>
</dbReference>
<evidence type="ECO:0000313" key="3">
    <source>
        <dbReference type="Proteomes" id="UP000185544"/>
    </source>
</evidence>
<dbReference type="EMBL" id="CP016908">
    <property type="protein sequence ID" value="APR99918.1"/>
    <property type="molecule type" value="Genomic_DNA"/>
</dbReference>
<organism evidence="2 3">
    <name type="scientific">Pajaroellobacter abortibovis</name>
    <dbReference type="NCBI Taxonomy" id="1882918"/>
    <lineage>
        <taxon>Bacteria</taxon>
        <taxon>Pseudomonadati</taxon>
        <taxon>Myxococcota</taxon>
        <taxon>Polyangia</taxon>
        <taxon>Polyangiales</taxon>
        <taxon>Polyangiaceae</taxon>
    </lineage>
</organism>
<gene>
    <name evidence="2" type="ORF">BCY86_03910</name>
</gene>
<feature type="region of interest" description="Disordered" evidence="1">
    <location>
        <begin position="1"/>
        <end position="77"/>
    </location>
</feature>
<feature type="compositionally biased region" description="Low complexity" evidence="1">
    <location>
        <begin position="18"/>
        <end position="43"/>
    </location>
</feature>
<dbReference type="KEGG" id="pabo:BCY86_03910"/>
<evidence type="ECO:0000256" key="1">
    <source>
        <dbReference type="SAM" id="MobiDB-lite"/>
    </source>
</evidence>
<dbReference type="AlphaFoldDB" id="A0A1L6MWX0"/>
<evidence type="ECO:0000313" key="2">
    <source>
        <dbReference type="EMBL" id="APR99918.1"/>
    </source>
</evidence>
<accession>A0A1L6MWX0</accession>